<feature type="transmembrane region" description="Helical" evidence="1">
    <location>
        <begin position="20"/>
        <end position="49"/>
    </location>
</feature>
<dbReference type="EMBL" id="CCDP010000002">
    <property type="protein sequence ID" value="CDQ40556.1"/>
    <property type="molecule type" value="Genomic_DNA"/>
</dbReference>
<dbReference type="Proteomes" id="UP000028875">
    <property type="component" value="Unassembled WGS sequence"/>
</dbReference>
<sequence length="197" mass="23177">MDPNDLRRMRTQQMAITNGLLIIFLMLLFVITCIMDVSLFVFVGVFLLIQSIMDLLKGESTNKFIPVFEQITIYEKQKMGKEWLKQRKMSYIWNFILSSFMFLQYYFYRNSEEVLFEVDVTFMFIITFTVIILVNISLLLHFRKVDRANSEADLQGYTWKTILLSIAIGAVLGLLLFFIILFYIHSSISYFSIKGTN</sequence>
<keyword evidence="1" id="KW-1133">Transmembrane helix</keyword>
<reference evidence="3" key="2">
    <citation type="submission" date="2014-05" db="EMBL/GenBank/DDBJ databases">
        <title>Draft genome sequence of Virgibacillus massiliensis Vm-5.</title>
        <authorList>
            <person name="Khelaifia S."/>
            <person name="Croce O."/>
            <person name="Lagier J.C."/>
            <person name="Raoult D."/>
        </authorList>
    </citation>
    <scope>NUCLEOTIDE SEQUENCE [LARGE SCALE GENOMIC DNA]</scope>
    <source>
        <strain evidence="3">Vm-5</strain>
    </source>
</reference>
<dbReference type="RefSeq" id="WP_038245587.1">
    <property type="nucleotide sequence ID" value="NZ_BNER01000011.1"/>
</dbReference>
<keyword evidence="1" id="KW-0472">Membrane</keyword>
<feature type="transmembrane region" description="Helical" evidence="1">
    <location>
        <begin position="120"/>
        <end position="140"/>
    </location>
</feature>
<reference evidence="2 3" key="1">
    <citation type="submission" date="2014-03" db="EMBL/GenBank/DDBJ databases">
        <authorList>
            <person name="Urmite Genomes U."/>
        </authorList>
    </citation>
    <scope>NUCLEOTIDE SEQUENCE [LARGE SCALE GENOMIC DNA]</scope>
    <source>
        <strain evidence="2 3">Vm-5</strain>
    </source>
</reference>
<organism evidence="2 3">
    <name type="scientific">Virgibacillus massiliensis</name>
    <dbReference type="NCBI Taxonomy" id="1462526"/>
    <lineage>
        <taxon>Bacteria</taxon>
        <taxon>Bacillati</taxon>
        <taxon>Bacillota</taxon>
        <taxon>Bacilli</taxon>
        <taxon>Bacillales</taxon>
        <taxon>Bacillaceae</taxon>
        <taxon>Virgibacillus</taxon>
    </lineage>
</organism>
<dbReference type="AlphaFoldDB" id="A0A024QF36"/>
<evidence type="ECO:0000313" key="2">
    <source>
        <dbReference type="EMBL" id="CDQ40556.1"/>
    </source>
</evidence>
<accession>A0A024QF36</accession>
<dbReference type="OrthoDB" id="2990059at2"/>
<keyword evidence="1" id="KW-0812">Transmembrane</keyword>
<gene>
    <name evidence="2" type="ORF">BN990_02881</name>
</gene>
<proteinExistence type="predicted"/>
<feature type="transmembrane region" description="Helical" evidence="1">
    <location>
        <begin position="91"/>
        <end position="108"/>
    </location>
</feature>
<keyword evidence="3" id="KW-1185">Reference proteome</keyword>
<evidence type="ECO:0000256" key="1">
    <source>
        <dbReference type="SAM" id="Phobius"/>
    </source>
</evidence>
<protein>
    <recommendedName>
        <fullName evidence="4">DUF3278 domain-containing protein</fullName>
    </recommendedName>
</protein>
<dbReference type="STRING" id="1462526.BN990_02881"/>
<evidence type="ECO:0000313" key="3">
    <source>
        <dbReference type="Proteomes" id="UP000028875"/>
    </source>
</evidence>
<name>A0A024QF36_9BACI</name>
<dbReference type="eggNOG" id="ENOG503486I">
    <property type="taxonomic scope" value="Bacteria"/>
</dbReference>
<comment type="caution">
    <text evidence="2">The sequence shown here is derived from an EMBL/GenBank/DDBJ whole genome shotgun (WGS) entry which is preliminary data.</text>
</comment>
<feature type="transmembrane region" description="Helical" evidence="1">
    <location>
        <begin position="161"/>
        <end position="184"/>
    </location>
</feature>
<evidence type="ECO:0008006" key="4">
    <source>
        <dbReference type="Google" id="ProtNLM"/>
    </source>
</evidence>